<dbReference type="AlphaFoldDB" id="A0A8H3WEG4"/>
<feature type="region of interest" description="Disordered" evidence="1">
    <location>
        <begin position="1"/>
        <end position="93"/>
    </location>
</feature>
<accession>A0A8H3WEG4</accession>
<evidence type="ECO:0000313" key="3">
    <source>
        <dbReference type="Proteomes" id="UP000434172"/>
    </source>
</evidence>
<reference evidence="2 3" key="1">
    <citation type="submission" date="2019-12" db="EMBL/GenBank/DDBJ databases">
        <title>A genome sequence resource for the geographically widespread anthracnose pathogen Colletotrichum asianum.</title>
        <authorList>
            <person name="Meng Y."/>
        </authorList>
    </citation>
    <scope>NUCLEOTIDE SEQUENCE [LARGE SCALE GENOMIC DNA]</scope>
    <source>
        <strain evidence="2 3">ICMP 18580</strain>
    </source>
</reference>
<keyword evidence="3" id="KW-1185">Reference proteome</keyword>
<dbReference type="Proteomes" id="UP000434172">
    <property type="component" value="Unassembled WGS sequence"/>
</dbReference>
<feature type="compositionally biased region" description="Low complexity" evidence="1">
    <location>
        <begin position="21"/>
        <end position="44"/>
    </location>
</feature>
<dbReference type="OrthoDB" id="10552129at2759"/>
<evidence type="ECO:0000313" key="2">
    <source>
        <dbReference type="EMBL" id="KAF0325504.1"/>
    </source>
</evidence>
<sequence length="93" mass="9915">MHHAACMSCMQGPRRKEVPSAAQHAAPQHTHTQPLSLSLSLSLSAGCPSTLPSKGRDRPSTKIPDHVVAPEETTHALDQRNRQGKAAAEPGHL</sequence>
<organism evidence="2 3">
    <name type="scientific">Colletotrichum asianum</name>
    <dbReference type="NCBI Taxonomy" id="702518"/>
    <lineage>
        <taxon>Eukaryota</taxon>
        <taxon>Fungi</taxon>
        <taxon>Dikarya</taxon>
        <taxon>Ascomycota</taxon>
        <taxon>Pezizomycotina</taxon>
        <taxon>Sordariomycetes</taxon>
        <taxon>Hypocreomycetidae</taxon>
        <taxon>Glomerellales</taxon>
        <taxon>Glomerellaceae</taxon>
        <taxon>Colletotrichum</taxon>
        <taxon>Colletotrichum gloeosporioides species complex</taxon>
    </lineage>
</organism>
<protein>
    <submittedName>
        <fullName evidence="2">Uncharacterized protein</fullName>
    </submittedName>
</protein>
<gene>
    <name evidence="2" type="ORF">GQ607_007255</name>
</gene>
<feature type="compositionally biased region" description="Basic and acidic residues" evidence="1">
    <location>
        <begin position="54"/>
        <end position="81"/>
    </location>
</feature>
<evidence type="ECO:0000256" key="1">
    <source>
        <dbReference type="SAM" id="MobiDB-lite"/>
    </source>
</evidence>
<dbReference type="EMBL" id="WOWK01000036">
    <property type="protein sequence ID" value="KAF0325504.1"/>
    <property type="molecule type" value="Genomic_DNA"/>
</dbReference>
<proteinExistence type="predicted"/>
<name>A0A8H3WEG4_9PEZI</name>
<comment type="caution">
    <text evidence="2">The sequence shown here is derived from an EMBL/GenBank/DDBJ whole genome shotgun (WGS) entry which is preliminary data.</text>
</comment>